<dbReference type="AlphaFoldDB" id="K4LJL4"/>
<organism evidence="20">
    <name type="scientific">Monocellicampa pruni</name>
    <dbReference type="NCBI Taxonomy" id="1322158"/>
    <lineage>
        <taxon>Eukaryota</taxon>
        <taxon>Metazoa</taxon>
        <taxon>Ecdysozoa</taxon>
        <taxon>Arthropoda</taxon>
        <taxon>Hexapoda</taxon>
        <taxon>Insecta</taxon>
        <taxon>Pterygota</taxon>
        <taxon>Neoptera</taxon>
        <taxon>Endopterygota</taxon>
        <taxon>Hymenoptera</taxon>
        <taxon>Tenthredinoidea</taxon>
        <taxon>Tenthredinidae</taxon>
        <taxon>Hoplocampinae</taxon>
        <taxon>Monocellicampa</taxon>
    </lineage>
</organism>
<feature type="transmembrane region" description="Helical" evidence="18">
    <location>
        <begin position="138"/>
        <end position="156"/>
    </location>
</feature>
<keyword evidence="13 18" id="KW-0520">NAD</keyword>
<evidence type="ECO:0000256" key="4">
    <source>
        <dbReference type="ARBA" id="ARBA00012944"/>
    </source>
</evidence>
<keyword evidence="6" id="KW-0813">Transport</keyword>
<evidence type="ECO:0000256" key="8">
    <source>
        <dbReference type="ARBA" id="ARBA00022692"/>
    </source>
</evidence>
<keyword evidence="14 18" id="KW-0830">Ubiquinone</keyword>
<keyword evidence="11 18" id="KW-0249">Electron transport</keyword>
<feature type="transmembrane region" description="Helical" evidence="18">
    <location>
        <begin position="105"/>
        <end position="126"/>
    </location>
</feature>
<evidence type="ECO:0000256" key="12">
    <source>
        <dbReference type="ARBA" id="ARBA00022989"/>
    </source>
</evidence>
<dbReference type="GO" id="GO:0008137">
    <property type="term" value="F:NADH dehydrogenase (ubiquinone) activity"/>
    <property type="evidence" value="ECO:0007669"/>
    <property type="project" value="UniProtKB-EC"/>
</dbReference>
<protein>
    <recommendedName>
        <fullName evidence="5 18">NADH-ubiquinone oxidoreductase chain 2</fullName>
        <ecNumber evidence="4 18">7.1.1.2</ecNumber>
    </recommendedName>
</protein>
<dbReference type="PANTHER" id="PTHR46552:SF1">
    <property type="entry name" value="NADH-UBIQUINONE OXIDOREDUCTASE CHAIN 2"/>
    <property type="match status" value="1"/>
</dbReference>
<gene>
    <name evidence="20" type="primary">ND2</name>
</gene>
<evidence type="ECO:0000256" key="18">
    <source>
        <dbReference type="RuleBase" id="RU003403"/>
    </source>
</evidence>
<feature type="transmembrane region" description="Helical" evidence="18">
    <location>
        <begin position="73"/>
        <end position="93"/>
    </location>
</feature>
<evidence type="ECO:0000256" key="15">
    <source>
        <dbReference type="ARBA" id="ARBA00023128"/>
    </source>
</evidence>
<comment type="similarity">
    <text evidence="3 18">Belongs to the complex I subunit 2 family.</text>
</comment>
<feature type="transmembrane region" description="Helical" evidence="18">
    <location>
        <begin position="248"/>
        <end position="270"/>
    </location>
</feature>
<dbReference type="PRINTS" id="PR01436">
    <property type="entry name" value="NADHDHGNASE2"/>
</dbReference>
<proteinExistence type="inferred from homology"/>
<feature type="transmembrane region" description="Helical" evidence="18">
    <location>
        <begin position="211"/>
        <end position="227"/>
    </location>
</feature>
<evidence type="ECO:0000256" key="6">
    <source>
        <dbReference type="ARBA" id="ARBA00022448"/>
    </source>
</evidence>
<comment type="function">
    <text evidence="18">Core subunit of the mitochondrial membrane respiratory chain NADH dehydrogenase (Complex I) which catalyzes electron transfer from NADH through the respiratory chain, using ubiquinone as an electron acceptor. Essential for the catalytic activity and assembly of complex I.</text>
</comment>
<comment type="subcellular location">
    <subcellularLocation>
        <location evidence="2 18">Mitochondrion inner membrane</location>
        <topology evidence="2 18">Multi-pass membrane protein</topology>
    </subcellularLocation>
</comment>
<feature type="transmembrane region" description="Helical" evidence="18">
    <location>
        <begin position="290"/>
        <end position="312"/>
    </location>
</feature>
<keyword evidence="16 18" id="KW-0472">Membrane</keyword>
<dbReference type="InterPro" id="IPR001750">
    <property type="entry name" value="ND/Mrp_TM"/>
</dbReference>
<comment type="catalytic activity">
    <reaction evidence="17 18">
        <text>a ubiquinone + NADH + 5 H(+)(in) = a ubiquinol + NAD(+) + 4 H(+)(out)</text>
        <dbReference type="Rhea" id="RHEA:29091"/>
        <dbReference type="Rhea" id="RHEA-COMP:9565"/>
        <dbReference type="Rhea" id="RHEA-COMP:9566"/>
        <dbReference type="ChEBI" id="CHEBI:15378"/>
        <dbReference type="ChEBI" id="CHEBI:16389"/>
        <dbReference type="ChEBI" id="CHEBI:17976"/>
        <dbReference type="ChEBI" id="CHEBI:57540"/>
        <dbReference type="ChEBI" id="CHEBI:57945"/>
        <dbReference type="EC" id="7.1.1.2"/>
    </reaction>
</comment>
<accession>K4LJL4</accession>
<keyword evidence="7 18" id="KW-0679">Respiratory chain</keyword>
<keyword evidence="8 18" id="KW-0812">Transmembrane</keyword>
<name>K4LJL4_9HYME</name>
<evidence type="ECO:0000256" key="14">
    <source>
        <dbReference type="ARBA" id="ARBA00023075"/>
    </source>
</evidence>
<comment type="function">
    <text evidence="1">Core subunit of the mitochondrial membrane respiratory chain NADH dehydrogenase (Complex I) that is believed to belong to the minimal assembly required for catalysis. Complex I functions in the transfer of electrons from NADH to the respiratory chain. The immediate electron acceptor for the enzyme is believed to be ubiquinone.</text>
</comment>
<evidence type="ECO:0000256" key="16">
    <source>
        <dbReference type="ARBA" id="ARBA00023136"/>
    </source>
</evidence>
<dbReference type="GO" id="GO:0005743">
    <property type="term" value="C:mitochondrial inner membrane"/>
    <property type="evidence" value="ECO:0007669"/>
    <property type="project" value="UniProtKB-SubCell"/>
</dbReference>
<evidence type="ECO:0000256" key="17">
    <source>
        <dbReference type="ARBA" id="ARBA00049551"/>
    </source>
</evidence>
<evidence type="ECO:0000313" key="20">
    <source>
        <dbReference type="EMBL" id="AFV13083.1"/>
    </source>
</evidence>
<keyword evidence="15 18" id="KW-0496">Mitochondrion</keyword>
<sequence length="353" mass="41267">MTSWIMMKMLKFNKKLFINKFNNFKLMFFMTLILGTMISINSNTWINAWIGMEINLMSFIPLMFNFKKSSNSIMMYFITQALASSLILFSTLMMKIETNLVKLNMMFSMIQLSLLIKLGAAPMHWWSPKTFINLNWKMGFIFLTWQKIAPLILLTSSLNNNLLIYMSMISSIIMGALLGMNQSLIKFVMIYSSINHTGWMLLALMLNTKLMIFYFMIYTLTNFMICINMNNSNFNYINQLFKINNQNIYIKMLSISMFLSLSGMPPFLGFMPKIMILIIALNNNLYLESLLLIITATLTLSFYMNPMLSMFLTMKLSMKWNNKISYIHKSMQMLILINLLISLMILPFLMKLL</sequence>
<keyword evidence="10 18" id="KW-1278">Translocase</keyword>
<feature type="transmembrane region" description="Helical" evidence="18">
    <location>
        <begin position="21"/>
        <end position="40"/>
    </location>
</feature>
<dbReference type="EMBL" id="JX566509">
    <property type="protein sequence ID" value="AFV13083.1"/>
    <property type="molecule type" value="Genomic_DNA"/>
</dbReference>
<keyword evidence="12 18" id="KW-1133">Transmembrane helix</keyword>
<evidence type="ECO:0000256" key="3">
    <source>
        <dbReference type="ARBA" id="ARBA00007012"/>
    </source>
</evidence>
<dbReference type="InterPro" id="IPR050175">
    <property type="entry name" value="Complex_I_Subunit_2"/>
</dbReference>
<evidence type="ECO:0000259" key="19">
    <source>
        <dbReference type="Pfam" id="PF00361"/>
    </source>
</evidence>
<evidence type="ECO:0000256" key="13">
    <source>
        <dbReference type="ARBA" id="ARBA00023027"/>
    </source>
</evidence>
<evidence type="ECO:0000256" key="2">
    <source>
        <dbReference type="ARBA" id="ARBA00004448"/>
    </source>
</evidence>
<evidence type="ECO:0000256" key="5">
    <source>
        <dbReference type="ARBA" id="ARBA00021008"/>
    </source>
</evidence>
<dbReference type="Pfam" id="PF00361">
    <property type="entry name" value="Proton_antipo_M"/>
    <property type="match status" value="1"/>
</dbReference>
<dbReference type="EC" id="7.1.1.2" evidence="4 18"/>
<reference evidence="20" key="1">
    <citation type="journal article" date="2015" name="Mitochondrial DNA">
        <title>Sequencing and characterization of the Monocellicampa pruni (Hymenoptera: Tenthredinidae) mitochondrial genome.</title>
        <authorList>
            <person name="Wei S.J."/>
            <person name="Wu Q.L."/>
            <person name="Liu W."/>
        </authorList>
    </citation>
    <scope>NUCLEOTIDE SEQUENCE</scope>
</reference>
<dbReference type="InterPro" id="IPR003917">
    <property type="entry name" value="NADH_UbQ_OxRdtase_chain2"/>
</dbReference>
<evidence type="ECO:0000256" key="10">
    <source>
        <dbReference type="ARBA" id="ARBA00022967"/>
    </source>
</evidence>
<evidence type="ECO:0000256" key="11">
    <source>
        <dbReference type="ARBA" id="ARBA00022982"/>
    </source>
</evidence>
<evidence type="ECO:0000256" key="1">
    <source>
        <dbReference type="ARBA" id="ARBA00003257"/>
    </source>
</evidence>
<geneLocation type="mitochondrion" evidence="20"/>
<dbReference type="PANTHER" id="PTHR46552">
    <property type="entry name" value="NADH-UBIQUINONE OXIDOREDUCTASE CHAIN 2"/>
    <property type="match status" value="1"/>
</dbReference>
<evidence type="ECO:0000256" key="9">
    <source>
        <dbReference type="ARBA" id="ARBA00022792"/>
    </source>
</evidence>
<feature type="transmembrane region" description="Helical" evidence="18">
    <location>
        <begin position="333"/>
        <end position="350"/>
    </location>
</feature>
<keyword evidence="9 18" id="KW-0999">Mitochondrion inner membrane</keyword>
<feature type="domain" description="NADH:quinone oxidoreductase/Mrp antiporter transmembrane" evidence="19">
    <location>
        <begin position="42"/>
        <end position="299"/>
    </location>
</feature>
<feature type="transmembrane region" description="Helical" evidence="18">
    <location>
        <begin position="187"/>
        <end position="205"/>
    </location>
</feature>
<evidence type="ECO:0000256" key="7">
    <source>
        <dbReference type="ARBA" id="ARBA00022660"/>
    </source>
</evidence>
<dbReference type="GO" id="GO:0006120">
    <property type="term" value="P:mitochondrial electron transport, NADH to ubiquinone"/>
    <property type="evidence" value="ECO:0007669"/>
    <property type="project" value="InterPro"/>
</dbReference>